<dbReference type="RefSeq" id="WP_311721780.1">
    <property type="nucleotide sequence ID" value="NZ_JAVRFD010000001.1"/>
</dbReference>
<evidence type="ECO:0000256" key="3">
    <source>
        <dbReference type="ARBA" id="ARBA00022692"/>
    </source>
</evidence>
<evidence type="ECO:0000256" key="7">
    <source>
        <dbReference type="SAM" id="MobiDB-lite"/>
    </source>
</evidence>
<feature type="transmembrane region" description="Helical" evidence="8">
    <location>
        <begin position="297"/>
        <end position="317"/>
    </location>
</feature>
<keyword evidence="2" id="KW-0813">Transport</keyword>
<evidence type="ECO:0000256" key="2">
    <source>
        <dbReference type="ARBA" id="ARBA00022448"/>
    </source>
</evidence>
<dbReference type="Pfam" id="PF00999">
    <property type="entry name" value="Na_H_Exchanger"/>
    <property type="match status" value="1"/>
</dbReference>
<feature type="transmembrane region" description="Helical" evidence="8">
    <location>
        <begin position="144"/>
        <end position="164"/>
    </location>
</feature>
<feature type="region of interest" description="Disordered" evidence="7">
    <location>
        <begin position="410"/>
        <end position="429"/>
    </location>
</feature>
<feature type="transmembrane region" description="Helical" evidence="8">
    <location>
        <begin position="76"/>
        <end position="95"/>
    </location>
</feature>
<keyword evidence="5" id="KW-0406">Ion transport</keyword>
<comment type="caution">
    <text evidence="10">The sequence shown here is derived from an EMBL/GenBank/DDBJ whole genome shotgun (WGS) entry which is preliminary data.</text>
</comment>
<feature type="transmembrane region" description="Helical" evidence="8">
    <location>
        <begin position="372"/>
        <end position="398"/>
    </location>
</feature>
<keyword evidence="4 8" id="KW-1133">Transmembrane helix</keyword>
<name>A0ABU2X7P2_9ACTN</name>
<dbReference type="EMBL" id="JAVRFD010000001">
    <property type="protein sequence ID" value="MDT0541511.1"/>
    <property type="molecule type" value="Genomic_DNA"/>
</dbReference>
<feature type="domain" description="Cation/H+ exchanger transmembrane" evidence="9">
    <location>
        <begin position="25"/>
        <end position="406"/>
    </location>
</feature>
<dbReference type="InterPro" id="IPR006153">
    <property type="entry name" value="Cation/H_exchanger_TM"/>
</dbReference>
<dbReference type="InterPro" id="IPR038770">
    <property type="entry name" value="Na+/solute_symporter_sf"/>
</dbReference>
<comment type="subcellular location">
    <subcellularLocation>
        <location evidence="1">Membrane</location>
        <topology evidence="1">Multi-pass membrane protein</topology>
    </subcellularLocation>
</comment>
<keyword evidence="11" id="KW-1185">Reference proteome</keyword>
<evidence type="ECO:0000313" key="10">
    <source>
        <dbReference type="EMBL" id="MDT0541511.1"/>
    </source>
</evidence>
<organism evidence="10 11">
    <name type="scientific">Streptomyces lonegramiae</name>
    <dbReference type="NCBI Taxonomy" id="3075524"/>
    <lineage>
        <taxon>Bacteria</taxon>
        <taxon>Bacillati</taxon>
        <taxon>Actinomycetota</taxon>
        <taxon>Actinomycetes</taxon>
        <taxon>Kitasatosporales</taxon>
        <taxon>Streptomycetaceae</taxon>
        <taxon>Streptomyces</taxon>
    </lineage>
</organism>
<gene>
    <name evidence="10" type="ORF">RND15_02110</name>
</gene>
<feature type="transmembrane region" description="Helical" evidence="8">
    <location>
        <begin position="12"/>
        <end position="33"/>
    </location>
</feature>
<dbReference type="InterPro" id="IPR050794">
    <property type="entry name" value="CPA2_transporter"/>
</dbReference>
<evidence type="ECO:0000256" key="8">
    <source>
        <dbReference type="SAM" id="Phobius"/>
    </source>
</evidence>
<dbReference type="Proteomes" id="UP001180754">
    <property type="component" value="Unassembled WGS sequence"/>
</dbReference>
<proteinExistence type="predicted"/>
<feature type="transmembrane region" description="Helical" evidence="8">
    <location>
        <begin position="208"/>
        <end position="234"/>
    </location>
</feature>
<evidence type="ECO:0000256" key="4">
    <source>
        <dbReference type="ARBA" id="ARBA00022989"/>
    </source>
</evidence>
<dbReference type="PANTHER" id="PTHR32468">
    <property type="entry name" value="CATION/H + ANTIPORTER"/>
    <property type="match status" value="1"/>
</dbReference>
<evidence type="ECO:0000259" key="9">
    <source>
        <dbReference type="Pfam" id="PF00999"/>
    </source>
</evidence>
<dbReference type="PANTHER" id="PTHR32468:SF0">
    <property type="entry name" value="K(+)_H(+) ANTIPORTER 1"/>
    <property type="match status" value="1"/>
</dbReference>
<sequence>MQSPASHAELTLATAMAGVAFILVLGTVLGAGARRLRQPAVIGEIIAGIALGPSLLGQLPGNLTDKVFPAEARPMLNAIAQVGLLLFMFMIGWEFEKGLLRNRRTAAVAVSLSSVALSFGLGVCLALAIHSRHAPGGGSSSTSLALFMGAAMSITAFPVLARILTDSKMMRTPVGALALAGAAIDDVLAWCILAVVSATVTASGGGDLFQIAGLSFVYVALMFTVVRPVLAMLVRRLARRRALPHLLVLLAGGALLSAYATTWIGIHAIFGAFLFGLVTPREPADLLQVHVRRPLDMVSALLMPAFFIVTGLGVDIGGLSAANYLELAAIIAVACAGKLLGAGLAARACGMGWGPARTIALLMNTRGLTELIILNVGASLGILDTSLFTMMVIMALVTTAMAGPLLPRDEEAWGTKPTPAHAEPVKARG</sequence>
<evidence type="ECO:0000256" key="5">
    <source>
        <dbReference type="ARBA" id="ARBA00023065"/>
    </source>
</evidence>
<reference evidence="10" key="1">
    <citation type="submission" date="2024-05" db="EMBL/GenBank/DDBJ databases">
        <title>30 novel species of actinomycetes from the DSMZ collection.</title>
        <authorList>
            <person name="Nouioui I."/>
        </authorList>
    </citation>
    <scope>NUCLEOTIDE SEQUENCE</scope>
    <source>
        <strain evidence="10">DSM 41529</strain>
    </source>
</reference>
<dbReference type="Gene3D" id="1.20.1530.20">
    <property type="match status" value="1"/>
</dbReference>
<evidence type="ECO:0000256" key="6">
    <source>
        <dbReference type="ARBA" id="ARBA00023136"/>
    </source>
</evidence>
<feature type="transmembrane region" description="Helical" evidence="8">
    <location>
        <begin position="324"/>
        <end position="346"/>
    </location>
</feature>
<evidence type="ECO:0000313" key="11">
    <source>
        <dbReference type="Proteomes" id="UP001180754"/>
    </source>
</evidence>
<feature type="transmembrane region" description="Helical" evidence="8">
    <location>
        <begin position="107"/>
        <end position="129"/>
    </location>
</feature>
<evidence type="ECO:0000256" key="1">
    <source>
        <dbReference type="ARBA" id="ARBA00004141"/>
    </source>
</evidence>
<feature type="transmembrane region" description="Helical" evidence="8">
    <location>
        <begin position="246"/>
        <end position="277"/>
    </location>
</feature>
<protein>
    <submittedName>
        <fullName evidence="10">Cation:proton antiporter</fullName>
    </submittedName>
</protein>
<feature type="transmembrane region" description="Helical" evidence="8">
    <location>
        <begin position="176"/>
        <end position="196"/>
    </location>
</feature>
<accession>A0ABU2X7P2</accession>
<feature type="transmembrane region" description="Helical" evidence="8">
    <location>
        <begin position="40"/>
        <end position="56"/>
    </location>
</feature>
<keyword evidence="6 8" id="KW-0472">Membrane</keyword>
<keyword evidence="3 8" id="KW-0812">Transmembrane</keyword>